<protein>
    <submittedName>
        <fullName evidence="1">7180_t:CDS:1</fullName>
    </submittedName>
</protein>
<evidence type="ECO:0000313" key="1">
    <source>
        <dbReference type="EMBL" id="CAG8640168.1"/>
    </source>
</evidence>
<organism evidence="1 2">
    <name type="scientific">Funneliformis caledonium</name>
    <dbReference type="NCBI Taxonomy" id="1117310"/>
    <lineage>
        <taxon>Eukaryota</taxon>
        <taxon>Fungi</taxon>
        <taxon>Fungi incertae sedis</taxon>
        <taxon>Mucoromycota</taxon>
        <taxon>Glomeromycotina</taxon>
        <taxon>Glomeromycetes</taxon>
        <taxon>Glomerales</taxon>
        <taxon>Glomeraceae</taxon>
        <taxon>Funneliformis</taxon>
    </lineage>
</organism>
<name>A0A9N9GWV4_9GLOM</name>
<dbReference type="Gene3D" id="3.40.50.720">
    <property type="entry name" value="NAD(P)-binding Rossmann-like Domain"/>
    <property type="match status" value="1"/>
</dbReference>
<comment type="caution">
    <text evidence="1">The sequence shown here is derived from an EMBL/GenBank/DDBJ whole genome shotgun (WGS) entry which is preliminary data.</text>
</comment>
<gene>
    <name evidence="1" type="ORF">FCALED_LOCUS10526</name>
</gene>
<proteinExistence type="predicted"/>
<evidence type="ECO:0000313" key="2">
    <source>
        <dbReference type="Proteomes" id="UP000789570"/>
    </source>
</evidence>
<keyword evidence="2" id="KW-1185">Reference proteome</keyword>
<dbReference type="AlphaFoldDB" id="A0A9N9GWV4"/>
<accession>A0A9N9GWV4</accession>
<dbReference type="EMBL" id="CAJVPQ010003913">
    <property type="protein sequence ID" value="CAG8640168.1"/>
    <property type="molecule type" value="Genomic_DNA"/>
</dbReference>
<sequence length="89" mass="10064">MSKYLYSTIQNQVLICYNLGEKVYHAYGHGRGGFQASYGTACKVLESINDHKFSEFCLSKKPFASSCCYSDSDFETSIVRLIRGQQQLC</sequence>
<dbReference type="Proteomes" id="UP000789570">
    <property type="component" value="Unassembled WGS sequence"/>
</dbReference>
<reference evidence="1" key="1">
    <citation type="submission" date="2021-06" db="EMBL/GenBank/DDBJ databases">
        <authorList>
            <person name="Kallberg Y."/>
            <person name="Tangrot J."/>
            <person name="Rosling A."/>
        </authorList>
    </citation>
    <scope>NUCLEOTIDE SEQUENCE</scope>
    <source>
        <strain evidence="1">UK204</strain>
    </source>
</reference>